<dbReference type="Proteomes" id="UP000198841">
    <property type="component" value="Unassembled WGS sequence"/>
</dbReference>
<reference evidence="1 2" key="1">
    <citation type="submission" date="2016-10" db="EMBL/GenBank/DDBJ databases">
        <authorList>
            <person name="Varghese N."/>
            <person name="Submissions S."/>
        </authorList>
    </citation>
    <scope>NUCLEOTIDE SEQUENCE [LARGE SCALE GENOMIC DNA]</scope>
    <source>
        <strain evidence="1 2">YR512</strain>
    </source>
</reference>
<accession>A0A1I4B0Q1</accession>
<dbReference type="EMBL" id="FOSD01000008">
    <property type="protein sequence ID" value="SFK61737.1"/>
    <property type="molecule type" value="Genomic_DNA"/>
</dbReference>
<dbReference type="RefSeq" id="WP_091004150.1">
    <property type="nucleotide sequence ID" value="NZ_FOSD01000008.1"/>
</dbReference>
<name>A0A1I4B0Q1_9GAMM</name>
<dbReference type="PANTHER" id="PTHR30087">
    <property type="entry name" value="INNER MEMBRANE PROTEIN"/>
    <property type="match status" value="1"/>
</dbReference>
<evidence type="ECO:0000313" key="1">
    <source>
        <dbReference type="EMBL" id="SFK61737.1"/>
    </source>
</evidence>
<dbReference type="InterPro" id="IPR007553">
    <property type="entry name" value="2-thiour_desulf"/>
</dbReference>
<keyword evidence="2" id="KW-1185">Reference proteome</keyword>
<proteinExistence type="predicted"/>
<dbReference type="Pfam" id="PF04463">
    <property type="entry name" value="2-thiour_desulf"/>
    <property type="match status" value="1"/>
</dbReference>
<gene>
    <name evidence="1" type="ORF">SAMN05518863_108211</name>
</gene>
<protein>
    <submittedName>
        <fullName evidence="1">Uncharacterized conserved protein YbbK, DUF523 family</fullName>
    </submittedName>
</protein>
<comment type="caution">
    <text evidence="1">The sequence shown here is derived from an EMBL/GenBank/DDBJ whole genome shotgun (WGS) entry which is preliminary data.</text>
</comment>
<dbReference type="PANTHER" id="PTHR30087:SF1">
    <property type="entry name" value="HYPOTHETICAL CYTOSOLIC PROTEIN"/>
    <property type="match status" value="1"/>
</dbReference>
<organism evidence="1 2">
    <name type="scientific">Candidatus Pantoea symbiotica</name>
    <dbReference type="NCBI Taxonomy" id="1884370"/>
    <lineage>
        <taxon>Bacteria</taxon>
        <taxon>Pseudomonadati</taxon>
        <taxon>Pseudomonadota</taxon>
        <taxon>Gammaproteobacteria</taxon>
        <taxon>Enterobacterales</taxon>
        <taxon>Erwiniaceae</taxon>
        <taxon>Pantoea</taxon>
    </lineage>
</organism>
<evidence type="ECO:0000313" key="2">
    <source>
        <dbReference type="Proteomes" id="UP000198841"/>
    </source>
</evidence>
<sequence length="170" mass="18391">MERILVSACLMGYAVRYNGSDKKLISDTLARWRSEQRLVIHCPELAAGLNTPRLPAEIHGGSAEQVLTGVARILESDGSDVTQHYVLAAWLALRAAQDARCRFALLTDGSPTCGSQRIYDGSFSGQQRSGHGVAAALLRQHGIEVFAESQLTELIQRVADADKCRVVDAG</sequence>